<keyword evidence="2" id="KW-0012">Acyltransferase</keyword>
<sequence length="147" mass="16408">MKIRKAERRDLPGLLPMVQGLARHHDDLPRLTEESLEGDLFGPVPWFHVLVVEEEGALLGYAALLPLARLQHGERGLDLHHLYVEGHARGRGLGRALLAACEDLGRAMGCSYLIIGTHAENASAHAFYMAQDYQPIPNPARRFMRQL</sequence>
<protein>
    <submittedName>
        <fullName evidence="4">GNAT family N-acetyltransferase</fullName>
    </submittedName>
</protein>
<reference evidence="4" key="1">
    <citation type="submission" date="2020-01" db="EMBL/GenBank/DDBJ databases">
        <authorList>
            <person name="Chen W.-M."/>
        </authorList>
    </citation>
    <scope>NUCLEOTIDE SEQUENCE</scope>
    <source>
        <strain evidence="4">CYK-10</strain>
    </source>
</reference>
<dbReference type="SUPFAM" id="SSF55729">
    <property type="entry name" value="Acyl-CoA N-acyltransferases (Nat)"/>
    <property type="match status" value="1"/>
</dbReference>
<accession>A0AAE4Y9D1</accession>
<dbReference type="InterPro" id="IPR051016">
    <property type="entry name" value="Diverse_Substrate_AcTransf"/>
</dbReference>
<evidence type="ECO:0000259" key="3">
    <source>
        <dbReference type="PROSITE" id="PS51186"/>
    </source>
</evidence>
<dbReference type="GO" id="GO:0008080">
    <property type="term" value="F:N-acetyltransferase activity"/>
    <property type="evidence" value="ECO:0007669"/>
    <property type="project" value="UniProtKB-ARBA"/>
</dbReference>
<keyword evidence="1" id="KW-0808">Transferase</keyword>
<evidence type="ECO:0000313" key="4">
    <source>
        <dbReference type="EMBL" id="NBZ87512.1"/>
    </source>
</evidence>
<dbReference type="CDD" id="cd04301">
    <property type="entry name" value="NAT_SF"/>
    <property type="match status" value="1"/>
</dbReference>
<evidence type="ECO:0000256" key="1">
    <source>
        <dbReference type="ARBA" id="ARBA00022679"/>
    </source>
</evidence>
<evidence type="ECO:0000256" key="2">
    <source>
        <dbReference type="ARBA" id="ARBA00023315"/>
    </source>
</evidence>
<dbReference type="PANTHER" id="PTHR10545">
    <property type="entry name" value="DIAMINE N-ACETYLTRANSFERASE"/>
    <property type="match status" value="1"/>
</dbReference>
<dbReference type="RefSeq" id="WP_168774322.1">
    <property type="nucleotide sequence ID" value="NZ_JAABNR010000006.1"/>
</dbReference>
<dbReference type="EMBL" id="JAABNR010000006">
    <property type="protein sequence ID" value="NBZ87512.1"/>
    <property type="molecule type" value="Genomic_DNA"/>
</dbReference>
<dbReference type="Proteomes" id="UP001193501">
    <property type="component" value="Unassembled WGS sequence"/>
</dbReference>
<gene>
    <name evidence="4" type="ORF">GV832_07960</name>
</gene>
<proteinExistence type="predicted"/>
<comment type="caution">
    <text evidence="4">The sequence shown here is derived from an EMBL/GenBank/DDBJ whole genome shotgun (WGS) entry which is preliminary data.</text>
</comment>
<organism evidence="4 5">
    <name type="scientific">Stagnihabitans tardus</name>
    <dbReference type="NCBI Taxonomy" id="2699202"/>
    <lineage>
        <taxon>Bacteria</taxon>
        <taxon>Pseudomonadati</taxon>
        <taxon>Pseudomonadota</taxon>
        <taxon>Alphaproteobacteria</taxon>
        <taxon>Rhodobacterales</taxon>
        <taxon>Paracoccaceae</taxon>
        <taxon>Stagnihabitans</taxon>
    </lineage>
</organism>
<dbReference type="Pfam" id="PF00583">
    <property type="entry name" value="Acetyltransf_1"/>
    <property type="match status" value="1"/>
</dbReference>
<dbReference type="AlphaFoldDB" id="A0AAE4Y9D1"/>
<dbReference type="PANTHER" id="PTHR10545:SF29">
    <property type="entry name" value="GH14572P-RELATED"/>
    <property type="match status" value="1"/>
</dbReference>
<dbReference type="PROSITE" id="PS51186">
    <property type="entry name" value="GNAT"/>
    <property type="match status" value="1"/>
</dbReference>
<evidence type="ECO:0000313" key="5">
    <source>
        <dbReference type="Proteomes" id="UP001193501"/>
    </source>
</evidence>
<name>A0AAE4Y9D1_9RHOB</name>
<dbReference type="InterPro" id="IPR016181">
    <property type="entry name" value="Acyl_CoA_acyltransferase"/>
</dbReference>
<dbReference type="Gene3D" id="3.40.630.30">
    <property type="match status" value="1"/>
</dbReference>
<feature type="domain" description="N-acetyltransferase" evidence="3">
    <location>
        <begin position="1"/>
        <end position="147"/>
    </location>
</feature>
<dbReference type="InterPro" id="IPR000182">
    <property type="entry name" value="GNAT_dom"/>
</dbReference>
<keyword evidence="5" id="KW-1185">Reference proteome</keyword>